<sequence length="63" mass="7076">MLTARGRRRPGVHALTSRVGQPPLDASQPASVGKSEHKDHHCRVFRMSTPSLLRRRGTCRVFI</sequence>
<gene>
    <name evidence="2" type="ORF">PSS4_v1_680018</name>
</gene>
<organism evidence="2">
    <name type="scientific">Ralstonia solanacearum</name>
    <name type="common">Pseudomonas solanacearum</name>
    <dbReference type="NCBI Taxonomy" id="305"/>
    <lineage>
        <taxon>Bacteria</taxon>
        <taxon>Pseudomonadati</taxon>
        <taxon>Pseudomonadota</taxon>
        <taxon>Betaproteobacteria</taxon>
        <taxon>Burkholderiales</taxon>
        <taxon>Burkholderiaceae</taxon>
        <taxon>Ralstonia</taxon>
        <taxon>Ralstonia solanacearum species complex</taxon>
    </lineage>
</organism>
<name>A0A0S4U8Q5_RALSL</name>
<reference evidence="2" key="1">
    <citation type="submission" date="2015-10" db="EMBL/GenBank/DDBJ databases">
        <authorList>
            <person name="Gilbert D.G."/>
        </authorList>
    </citation>
    <scope>NUCLEOTIDE SEQUENCE</scope>
    <source>
        <strain evidence="2">Phyl III-seqv23</strain>
    </source>
</reference>
<protein>
    <submittedName>
        <fullName evidence="2">Uncharacterized protein</fullName>
    </submittedName>
</protein>
<evidence type="ECO:0000313" key="2">
    <source>
        <dbReference type="EMBL" id="CUV18570.1"/>
    </source>
</evidence>
<accession>A0A0S4U8Q5</accession>
<feature type="region of interest" description="Disordered" evidence="1">
    <location>
        <begin position="1"/>
        <end position="39"/>
    </location>
</feature>
<feature type="compositionally biased region" description="Basic residues" evidence="1">
    <location>
        <begin position="1"/>
        <end position="11"/>
    </location>
</feature>
<dbReference type="AlphaFoldDB" id="A0A0S4U8Q5"/>
<evidence type="ECO:0000256" key="1">
    <source>
        <dbReference type="SAM" id="MobiDB-lite"/>
    </source>
</evidence>
<dbReference type="EMBL" id="LN899821">
    <property type="protein sequence ID" value="CUV18570.1"/>
    <property type="molecule type" value="Genomic_DNA"/>
</dbReference>
<proteinExistence type="predicted"/>